<dbReference type="InParanoid" id="M1DCV4"/>
<organism evidence="1 2">
    <name type="scientific">Solanum tuberosum</name>
    <name type="common">Potato</name>
    <dbReference type="NCBI Taxonomy" id="4113"/>
    <lineage>
        <taxon>Eukaryota</taxon>
        <taxon>Viridiplantae</taxon>
        <taxon>Streptophyta</taxon>
        <taxon>Embryophyta</taxon>
        <taxon>Tracheophyta</taxon>
        <taxon>Spermatophyta</taxon>
        <taxon>Magnoliopsida</taxon>
        <taxon>eudicotyledons</taxon>
        <taxon>Gunneridae</taxon>
        <taxon>Pentapetalae</taxon>
        <taxon>asterids</taxon>
        <taxon>lamiids</taxon>
        <taxon>Solanales</taxon>
        <taxon>Solanaceae</taxon>
        <taxon>Solanoideae</taxon>
        <taxon>Solaneae</taxon>
        <taxon>Solanum</taxon>
    </lineage>
</organism>
<evidence type="ECO:0000313" key="1">
    <source>
        <dbReference type="EnsemblPlants" id="PGSC0003DMT400086954"/>
    </source>
</evidence>
<dbReference type="AlphaFoldDB" id="M1DCV4"/>
<dbReference type="PaxDb" id="4113-PGSC0003DMT400086954"/>
<dbReference type="EnsemblPlants" id="PGSC0003DMT400086954">
    <property type="protein sequence ID" value="PGSC0003DMT400086954"/>
    <property type="gene ID" value="PGSC0003DMG400036525"/>
</dbReference>
<dbReference type="Gramene" id="PGSC0003DMT400086954">
    <property type="protein sequence ID" value="PGSC0003DMT400086954"/>
    <property type="gene ID" value="PGSC0003DMG400036525"/>
</dbReference>
<evidence type="ECO:0000313" key="2">
    <source>
        <dbReference type="Proteomes" id="UP000011115"/>
    </source>
</evidence>
<reference evidence="1" key="2">
    <citation type="submission" date="2015-06" db="UniProtKB">
        <authorList>
            <consortium name="EnsemblPlants"/>
        </authorList>
    </citation>
    <scope>IDENTIFICATION</scope>
    <source>
        <strain evidence="1">DM1-3 516 R44</strain>
    </source>
</reference>
<accession>M1DCV4</accession>
<dbReference type="Proteomes" id="UP000011115">
    <property type="component" value="Unassembled WGS sequence"/>
</dbReference>
<sequence length="130" mass="14250">MGRATTKAKRASLSQRAKVAQPWQLLHKGSRPVVLTMVLEGVHGDAIDTWEARARGQDTAPSSRGSWQVRGVIGQGTMSTTTDRGALHGPSKRPWFLGWGCQLNYVSWDGRSHGRFGLGNISPKLSLNYH</sequence>
<reference evidence="2" key="1">
    <citation type="journal article" date="2011" name="Nature">
        <title>Genome sequence and analysis of the tuber crop potato.</title>
        <authorList>
            <consortium name="The Potato Genome Sequencing Consortium"/>
        </authorList>
    </citation>
    <scope>NUCLEOTIDE SEQUENCE [LARGE SCALE GENOMIC DNA]</scope>
    <source>
        <strain evidence="2">cv. DM1-3 516 R44</strain>
    </source>
</reference>
<keyword evidence="2" id="KW-1185">Reference proteome</keyword>
<name>M1DCV4_SOLTU</name>
<protein>
    <submittedName>
        <fullName evidence="1">Uncharacterized protein</fullName>
    </submittedName>
</protein>
<proteinExistence type="predicted"/>
<dbReference type="HOGENOM" id="CLU_1941781_0_0_1"/>